<evidence type="ECO:0000256" key="7">
    <source>
        <dbReference type="ARBA" id="ARBA00023136"/>
    </source>
</evidence>
<feature type="transmembrane region" description="Helical" evidence="9">
    <location>
        <begin position="313"/>
        <end position="335"/>
    </location>
</feature>
<evidence type="ECO:0000256" key="2">
    <source>
        <dbReference type="ARBA" id="ARBA00009773"/>
    </source>
</evidence>
<proteinExistence type="inferred from homology"/>
<evidence type="ECO:0000256" key="9">
    <source>
        <dbReference type="SAM" id="Phobius"/>
    </source>
</evidence>
<organism evidence="10 11">
    <name type="scientific">Nocardioides eburneiflavus</name>
    <dbReference type="NCBI Taxonomy" id="2518372"/>
    <lineage>
        <taxon>Bacteria</taxon>
        <taxon>Bacillati</taxon>
        <taxon>Actinomycetota</taxon>
        <taxon>Actinomycetes</taxon>
        <taxon>Propionibacteriales</taxon>
        <taxon>Nocardioidaceae</taxon>
        <taxon>Nocardioides</taxon>
    </lineage>
</organism>
<keyword evidence="5 9" id="KW-0812">Transmembrane</keyword>
<accession>A0A4Z1C6F0</accession>
<evidence type="ECO:0000256" key="4">
    <source>
        <dbReference type="ARBA" id="ARBA00022475"/>
    </source>
</evidence>
<dbReference type="InterPro" id="IPR002549">
    <property type="entry name" value="AI-2E-like"/>
</dbReference>
<feature type="compositionally biased region" description="Low complexity" evidence="8">
    <location>
        <begin position="23"/>
        <end position="35"/>
    </location>
</feature>
<keyword evidence="4" id="KW-1003">Cell membrane</keyword>
<gene>
    <name evidence="10" type="ORF">EXE59_13715</name>
</gene>
<feature type="transmembrane region" description="Helical" evidence="9">
    <location>
        <begin position="341"/>
        <end position="362"/>
    </location>
</feature>
<evidence type="ECO:0000313" key="11">
    <source>
        <dbReference type="Proteomes" id="UP000297496"/>
    </source>
</evidence>
<evidence type="ECO:0000313" key="10">
    <source>
        <dbReference type="EMBL" id="TGN64902.1"/>
    </source>
</evidence>
<dbReference type="EMBL" id="SRRO01000001">
    <property type="protein sequence ID" value="TGN64902.1"/>
    <property type="molecule type" value="Genomic_DNA"/>
</dbReference>
<feature type="transmembrane region" description="Helical" evidence="9">
    <location>
        <begin position="408"/>
        <end position="441"/>
    </location>
</feature>
<protein>
    <submittedName>
        <fullName evidence="10">AI-2E family transporter</fullName>
    </submittedName>
</protein>
<keyword evidence="6 9" id="KW-1133">Transmembrane helix</keyword>
<comment type="subcellular location">
    <subcellularLocation>
        <location evidence="1">Cell membrane</location>
        <topology evidence="1">Multi-pass membrane protein</topology>
    </subcellularLocation>
</comment>
<dbReference type="Proteomes" id="UP000297496">
    <property type="component" value="Unassembled WGS sequence"/>
</dbReference>
<evidence type="ECO:0000256" key="6">
    <source>
        <dbReference type="ARBA" id="ARBA00022989"/>
    </source>
</evidence>
<feature type="transmembrane region" description="Helical" evidence="9">
    <location>
        <begin position="369"/>
        <end position="388"/>
    </location>
</feature>
<evidence type="ECO:0000256" key="8">
    <source>
        <dbReference type="SAM" id="MobiDB-lite"/>
    </source>
</evidence>
<evidence type="ECO:0000256" key="3">
    <source>
        <dbReference type="ARBA" id="ARBA00022448"/>
    </source>
</evidence>
<sequence length="454" mass="47503">MSWRDRLRGAVASGASGDDRSGDTGTTSTTAALRDAAGTPDHLPADIPQALEEVVEQVTGDADRAEAAAESAEESARSAAVIAEQIDDATDLVVDEAAPAPYVPTEPAPAPLLLRHSPFNIGFFGALGALIAIFLSQQLLSISSVLILLVMSMFLAVGLNPVVESFMRRGMRRGLAVLLVLVVVIGVLSLFVVAIAPVISDQIAAITRNAPGWLDDLQSNAQVQSLDDKFDVIAKARDYIENGDFGQKVFGGALGVGLRVLSALANSFIVVVLMIYFLASLPSIKHAAYSLAPASKRPRVSDLGDKIIRSTGAYVAGAFLVALCAGVSTLVFSFIVGLGDYAFALAFVVGLFSLIPVVGAFVSGALMTLLALTVSPTVALVALVYYIAYQQVESYLIYPRIMKKSVDIPGSVTVVAALVGGSLLGIIGALLAVPVAAALLLLHREVFLKRQDAR</sequence>
<comment type="similarity">
    <text evidence="2">Belongs to the autoinducer-2 exporter (AI-2E) (TC 2.A.86) family.</text>
</comment>
<keyword evidence="3" id="KW-0813">Transport</keyword>
<dbReference type="PANTHER" id="PTHR21716:SF53">
    <property type="entry name" value="PERMEASE PERM-RELATED"/>
    <property type="match status" value="1"/>
</dbReference>
<evidence type="ECO:0000256" key="5">
    <source>
        <dbReference type="ARBA" id="ARBA00022692"/>
    </source>
</evidence>
<feature type="transmembrane region" description="Helical" evidence="9">
    <location>
        <begin position="260"/>
        <end position="279"/>
    </location>
</feature>
<name>A0A4Z1C6F0_9ACTN</name>
<evidence type="ECO:0000256" key="1">
    <source>
        <dbReference type="ARBA" id="ARBA00004651"/>
    </source>
</evidence>
<dbReference type="AlphaFoldDB" id="A0A4Z1C6F0"/>
<keyword evidence="11" id="KW-1185">Reference proteome</keyword>
<dbReference type="OrthoDB" id="4016357at2"/>
<dbReference type="GO" id="GO:0055085">
    <property type="term" value="P:transmembrane transport"/>
    <property type="evidence" value="ECO:0007669"/>
    <property type="project" value="TreeGrafter"/>
</dbReference>
<feature type="transmembrane region" description="Helical" evidence="9">
    <location>
        <begin position="119"/>
        <end position="136"/>
    </location>
</feature>
<feature type="region of interest" description="Disordered" evidence="8">
    <location>
        <begin position="1"/>
        <end position="44"/>
    </location>
</feature>
<comment type="caution">
    <text evidence="10">The sequence shown here is derived from an EMBL/GenBank/DDBJ whole genome shotgun (WGS) entry which is preliminary data.</text>
</comment>
<dbReference type="Pfam" id="PF01594">
    <property type="entry name" value="AI-2E_transport"/>
    <property type="match status" value="1"/>
</dbReference>
<reference evidence="10 11" key="1">
    <citation type="submission" date="2019-04" db="EMBL/GenBank/DDBJ databases">
        <title>Three New Species of Nocardioides, Nocardioides euryhalodurans sp. nov., Nocardioides seonyuensis sp. nov. and Nocardioides eburneoflavus sp. nov. Isolated from Soil.</title>
        <authorList>
            <person name="Roh S.G."/>
            <person name="Lee C."/>
            <person name="Kim M.-K."/>
            <person name="Kim S.B."/>
        </authorList>
    </citation>
    <scope>NUCLEOTIDE SEQUENCE [LARGE SCALE GENOMIC DNA]</scope>
    <source>
        <strain evidence="10 11">MMS17-SY213</strain>
    </source>
</reference>
<dbReference type="GO" id="GO:0005886">
    <property type="term" value="C:plasma membrane"/>
    <property type="evidence" value="ECO:0007669"/>
    <property type="project" value="UniProtKB-SubCell"/>
</dbReference>
<feature type="transmembrane region" description="Helical" evidence="9">
    <location>
        <begin position="175"/>
        <end position="199"/>
    </location>
</feature>
<keyword evidence="7 9" id="KW-0472">Membrane</keyword>
<feature type="transmembrane region" description="Helical" evidence="9">
    <location>
        <begin position="142"/>
        <end position="163"/>
    </location>
</feature>
<dbReference type="PANTHER" id="PTHR21716">
    <property type="entry name" value="TRANSMEMBRANE PROTEIN"/>
    <property type="match status" value="1"/>
</dbReference>